<feature type="transmembrane region" description="Helical" evidence="1">
    <location>
        <begin position="82"/>
        <end position="100"/>
    </location>
</feature>
<dbReference type="AlphaFoldDB" id="A0A195C667"/>
<keyword evidence="1" id="KW-0812">Transmembrane</keyword>
<dbReference type="Proteomes" id="UP000078542">
    <property type="component" value="Unassembled WGS sequence"/>
</dbReference>
<sequence length="127" mass="14383">MSEASRRHQRAAYVVPPPRAMPATGPTPIPSSVARVPVQLRPVVLQRTHPRILRRTSSHIVQLESAKWNITKPSIEKIDDAIHNYFITIFFFLLTFSTFAQKVLISLATKLAIFFRRSSCDFSAFCA</sequence>
<name>A0A195C667_9HYME</name>
<reference evidence="2 3" key="1">
    <citation type="submission" date="2016-03" db="EMBL/GenBank/DDBJ databases">
        <title>Cyphomyrmex costatus WGS genome.</title>
        <authorList>
            <person name="Nygaard S."/>
            <person name="Hu H."/>
            <person name="Boomsma J."/>
            <person name="Zhang G."/>
        </authorList>
    </citation>
    <scope>NUCLEOTIDE SEQUENCE [LARGE SCALE GENOMIC DNA]</scope>
    <source>
        <strain evidence="2">MS0001</strain>
        <tissue evidence="2">Whole body</tissue>
    </source>
</reference>
<accession>A0A195C667</accession>
<evidence type="ECO:0000313" key="3">
    <source>
        <dbReference type="Proteomes" id="UP000078542"/>
    </source>
</evidence>
<organism evidence="2 3">
    <name type="scientific">Cyphomyrmex costatus</name>
    <dbReference type="NCBI Taxonomy" id="456900"/>
    <lineage>
        <taxon>Eukaryota</taxon>
        <taxon>Metazoa</taxon>
        <taxon>Ecdysozoa</taxon>
        <taxon>Arthropoda</taxon>
        <taxon>Hexapoda</taxon>
        <taxon>Insecta</taxon>
        <taxon>Pterygota</taxon>
        <taxon>Neoptera</taxon>
        <taxon>Endopterygota</taxon>
        <taxon>Hymenoptera</taxon>
        <taxon>Apocrita</taxon>
        <taxon>Aculeata</taxon>
        <taxon>Formicoidea</taxon>
        <taxon>Formicidae</taxon>
        <taxon>Myrmicinae</taxon>
        <taxon>Cyphomyrmex</taxon>
    </lineage>
</organism>
<keyword evidence="1" id="KW-0472">Membrane</keyword>
<keyword evidence="1" id="KW-1133">Transmembrane helix</keyword>
<gene>
    <name evidence="2" type="ORF">ALC62_13768</name>
</gene>
<evidence type="ECO:0000313" key="2">
    <source>
        <dbReference type="EMBL" id="KYM95653.1"/>
    </source>
</evidence>
<dbReference type="EMBL" id="KQ978287">
    <property type="protein sequence ID" value="KYM95653.1"/>
    <property type="molecule type" value="Genomic_DNA"/>
</dbReference>
<protein>
    <submittedName>
        <fullName evidence="2">Uncharacterized protein</fullName>
    </submittedName>
</protein>
<proteinExistence type="predicted"/>
<keyword evidence="3" id="KW-1185">Reference proteome</keyword>
<evidence type="ECO:0000256" key="1">
    <source>
        <dbReference type="SAM" id="Phobius"/>
    </source>
</evidence>